<keyword evidence="1" id="KW-0539">Nucleus</keyword>
<dbReference type="GO" id="GO:0008270">
    <property type="term" value="F:zinc ion binding"/>
    <property type="evidence" value="ECO:0007669"/>
    <property type="project" value="InterPro"/>
</dbReference>
<reference evidence="4 5" key="1">
    <citation type="submission" date="2015-09" db="EMBL/GenBank/DDBJ databases">
        <title>Draft genome of a European isolate of the apple canker pathogen Neonectria ditissima.</title>
        <authorList>
            <person name="Gomez-Cortecero A."/>
            <person name="Harrison R.J."/>
            <person name="Armitage A.D."/>
        </authorList>
    </citation>
    <scope>NUCLEOTIDE SEQUENCE [LARGE SCALE GENOMIC DNA]</scope>
    <source>
        <strain evidence="4 5">R09/05</strain>
    </source>
</reference>
<dbReference type="PANTHER" id="PTHR46910:SF5">
    <property type="entry name" value="ZN(II)2CYS6 TRANSCRIPTION FACTOR (EUROFUNG)"/>
    <property type="match status" value="1"/>
</dbReference>
<sequence length="713" mass="78712">MKSTGLLGDRPTILALHFALTHVKLVRLMPVKESKSDPWPATGCHPSYVSSCAEKYSRNYRFDVTGPRLAHLAASPGSLATSPEPGKSPRSPGTGSISRLDSMRLLFNVTWICGLAAVTNFALCSEQKIDLIEDRLKAIEGLLVKSLQEDRPGPSSSVATCKSSSDASATVFDQDDAATASEGPSSLQAHVQVAQRFAEAAVDVDSDGALTALLRQASDVSQAQRDLQAPAARSPLTYREMPLPPTSAIIDILKKVKEKPPTSFLALRCVISIEHFMDLCRNVFFAIDDYSDVDFIIAVSGLYYLFTERFHTSETDPSWEQYRHYGILCGRALESALTALGAFLPARTDSVQALVLGSSHAIEMSKPWLAWRMVGLAAHLCLTMGWHDAATSSDTEQMRNTKVLLFRHVYAMERGLSLRLGRASVFHDYDTILDSHLGELSLSEPWPKLFSFWVGNASIQGKVYERLYSKAALLASESSLSEHADSLMGELHSLGLESFYVLGTYPPMSLATTLEEVLAVSDKVTYYSTATLICRAKTLKDQSFTFSPDCVDNARKALQAHEECMQITNENSHYRSIYLHWRILHSPFIPFIVIFGNLIKTFMVDDLCRLRSFVDSLQTSTDLSTSVKRLHRISQALCEVGRVCLEKRMQGQQTETSFLGNAGLGQDARGLVFSSSEEEMLDPGFSLETLLYSETDDCFFGPQQVVGPLQLPF</sequence>
<dbReference type="GO" id="GO:0003677">
    <property type="term" value="F:DNA binding"/>
    <property type="evidence" value="ECO:0007669"/>
    <property type="project" value="InterPro"/>
</dbReference>
<comment type="caution">
    <text evidence="4">The sequence shown here is derived from an EMBL/GenBank/DDBJ whole genome shotgun (WGS) entry which is preliminary data.</text>
</comment>
<dbReference type="InterPro" id="IPR007219">
    <property type="entry name" value="XnlR_reg_dom"/>
</dbReference>
<evidence type="ECO:0000256" key="2">
    <source>
        <dbReference type="SAM" id="MobiDB-lite"/>
    </source>
</evidence>
<feature type="domain" description="Xylanolytic transcriptional activator regulatory" evidence="3">
    <location>
        <begin position="370"/>
        <end position="440"/>
    </location>
</feature>
<proteinExistence type="predicted"/>
<name>A0A0P7C208_9HYPO</name>
<dbReference type="EMBL" id="LKCW01000003">
    <property type="protein sequence ID" value="KPM46026.1"/>
    <property type="molecule type" value="Genomic_DNA"/>
</dbReference>
<evidence type="ECO:0000259" key="3">
    <source>
        <dbReference type="SMART" id="SM00906"/>
    </source>
</evidence>
<dbReference type="CDD" id="cd12148">
    <property type="entry name" value="fungal_TF_MHR"/>
    <property type="match status" value="1"/>
</dbReference>
<dbReference type="Proteomes" id="UP000050424">
    <property type="component" value="Unassembled WGS sequence"/>
</dbReference>
<organism evidence="4 5">
    <name type="scientific">Neonectria ditissima</name>
    <dbReference type="NCBI Taxonomy" id="78410"/>
    <lineage>
        <taxon>Eukaryota</taxon>
        <taxon>Fungi</taxon>
        <taxon>Dikarya</taxon>
        <taxon>Ascomycota</taxon>
        <taxon>Pezizomycotina</taxon>
        <taxon>Sordariomycetes</taxon>
        <taxon>Hypocreomycetidae</taxon>
        <taxon>Hypocreales</taxon>
        <taxon>Nectriaceae</taxon>
        <taxon>Neonectria</taxon>
    </lineage>
</organism>
<protein>
    <recommendedName>
        <fullName evidence="3">Xylanolytic transcriptional activator regulatory domain-containing protein</fullName>
    </recommendedName>
</protein>
<feature type="region of interest" description="Disordered" evidence="2">
    <location>
        <begin position="75"/>
        <end position="95"/>
    </location>
</feature>
<keyword evidence="5" id="KW-1185">Reference proteome</keyword>
<accession>A0A0P7C208</accession>
<dbReference type="InterPro" id="IPR050987">
    <property type="entry name" value="AtrR-like"/>
</dbReference>
<dbReference type="STRING" id="78410.A0A0P7C208"/>
<dbReference type="AlphaFoldDB" id="A0A0P7C208"/>
<gene>
    <name evidence="4" type="ORF">AK830_g438</name>
</gene>
<dbReference type="SMART" id="SM00906">
    <property type="entry name" value="Fungal_trans"/>
    <property type="match status" value="1"/>
</dbReference>
<dbReference type="GO" id="GO:0006351">
    <property type="term" value="P:DNA-templated transcription"/>
    <property type="evidence" value="ECO:0007669"/>
    <property type="project" value="InterPro"/>
</dbReference>
<dbReference type="OrthoDB" id="103819at2759"/>
<evidence type="ECO:0000313" key="4">
    <source>
        <dbReference type="EMBL" id="KPM46026.1"/>
    </source>
</evidence>
<dbReference type="PANTHER" id="PTHR46910">
    <property type="entry name" value="TRANSCRIPTION FACTOR PDR1"/>
    <property type="match status" value="1"/>
</dbReference>
<evidence type="ECO:0000256" key="1">
    <source>
        <dbReference type="ARBA" id="ARBA00023242"/>
    </source>
</evidence>
<dbReference type="GO" id="GO:0003700">
    <property type="term" value="F:DNA-binding transcription factor activity"/>
    <property type="evidence" value="ECO:0007669"/>
    <property type="project" value="InterPro"/>
</dbReference>
<dbReference type="Pfam" id="PF04082">
    <property type="entry name" value="Fungal_trans"/>
    <property type="match status" value="1"/>
</dbReference>
<evidence type="ECO:0000313" key="5">
    <source>
        <dbReference type="Proteomes" id="UP000050424"/>
    </source>
</evidence>